<gene>
    <name evidence="1" type="ORF">METZ01_LOCUS231004</name>
</gene>
<organism evidence="1">
    <name type="scientific">marine metagenome</name>
    <dbReference type="NCBI Taxonomy" id="408172"/>
    <lineage>
        <taxon>unclassified sequences</taxon>
        <taxon>metagenomes</taxon>
        <taxon>ecological metagenomes</taxon>
    </lineage>
</organism>
<protein>
    <recommendedName>
        <fullName evidence="2">Outer membrane protein beta-barrel domain-containing protein</fullName>
    </recommendedName>
</protein>
<evidence type="ECO:0000313" key="1">
    <source>
        <dbReference type="EMBL" id="SVB78150.1"/>
    </source>
</evidence>
<dbReference type="AlphaFoldDB" id="A0A382GST4"/>
<name>A0A382GST4_9ZZZZ</name>
<dbReference type="EMBL" id="UINC01057221">
    <property type="protein sequence ID" value="SVB78150.1"/>
    <property type="molecule type" value="Genomic_DNA"/>
</dbReference>
<sequence length="163" mass="18305">MKKLLPLLMLLSLMSAQTYETYGDPRDLSFPGGYIGLSVNYGTNKTIGFQASVAMIIPYSEPGTFPFIFPGIVLGRRYSFVKKNSYNYRDVQLLFLTPRAFWAGAGYGVVSINGEKKKRMKYFGGFLLGGYTKEYILNPERESFFNGFHLGLGLPLIGNSFYP</sequence>
<evidence type="ECO:0008006" key="2">
    <source>
        <dbReference type="Google" id="ProtNLM"/>
    </source>
</evidence>
<proteinExistence type="predicted"/>
<reference evidence="1" key="1">
    <citation type="submission" date="2018-05" db="EMBL/GenBank/DDBJ databases">
        <authorList>
            <person name="Lanie J.A."/>
            <person name="Ng W.-L."/>
            <person name="Kazmierczak K.M."/>
            <person name="Andrzejewski T.M."/>
            <person name="Davidsen T.M."/>
            <person name="Wayne K.J."/>
            <person name="Tettelin H."/>
            <person name="Glass J.I."/>
            <person name="Rusch D."/>
            <person name="Podicherti R."/>
            <person name="Tsui H.-C.T."/>
            <person name="Winkler M.E."/>
        </authorList>
    </citation>
    <scope>NUCLEOTIDE SEQUENCE</scope>
</reference>
<accession>A0A382GST4</accession>